<dbReference type="Proteomes" id="UP000007014">
    <property type="component" value="Chromosome 19"/>
</dbReference>
<keyword evidence="1" id="KW-1133">Transmembrane helix</keyword>
<dbReference type="HOGENOM" id="CLU_2064832_0_0_1"/>
<evidence type="ECO:0000313" key="3">
    <source>
        <dbReference type="Proteomes" id="UP000007014"/>
    </source>
</evidence>
<sequence>MKAGVSQVIVDTFVVACLGLAGAIIGLEYALDGDEAACSELTNGKDEVADDAVRAHVSATWRSAALSRGSASAWRDLKLFLDEHVAPELPKMFRLIGQHWLTPKTAWLWSVVSSWRAIA</sequence>
<organism evidence="2 3">
    <name type="scientific">Cyanidioschyzon merolae (strain NIES-3377 / 10D)</name>
    <name type="common">Unicellular red alga</name>
    <dbReference type="NCBI Taxonomy" id="280699"/>
    <lineage>
        <taxon>Eukaryota</taxon>
        <taxon>Rhodophyta</taxon>
        <taxon>Bangiophyceae</taxon>
        <taxon>Cyanidiales</taxon>
        <taxon>Cyanidiaceae</taxon>
        <taxon>Cyanidioschyzon</taxon>
    </lineage>
</organism>
<accession>M1UX44</accession>
<keyword evidence="3" id="KW-1185">Reference proteome</keyword>
<protein>
    <submittedName>
        <fullName evidence="2">Uncharacterized protein</fullName>
    </submittedName>
</protein>
<proteinExistence type="predicted"/>
<name>M1UX44_CYAM1</name>
<evidence type="ECO:0000256" key="1">
    <source>
        <dbReference type="SAM" id="Phobius"/>
    </source>
</evidence>
<reference evidence="2 3" key="2">
    <citation type="journal article" date="2007" name="BMC Biol.">
        <title>A 100%-complete sequence reveals unusually simple genomic features in the hot-spring red alga Cyanidioschyzon merolae.</title>
        <authorList>
            <person name="Nozaki H."/>
            <person name="Takano H."/>
            <person name="Misumi O."/>
            <person name="Terasawa K."/>
            <person name="Matsuzaki M."/>
            <person name="Maruyama S."/>
            <person name="Nishida K."/>
            <person name="Yagisawa F."/>
            <person name="Yoshida Y."/>
            <person name="Fujiwara T."/>
            <person name="Takio S."/>
            <person name="Tamura K."/>
            <person name="Chung S.J."/>
            <person name="Nakamura S."/>
            <person name="Kuroiwa H."/>
            <person name="Tanaka K."/>
            <person name="Sato N."/>
            <person name="Kuroiwa T."/>
        </authorList>
    </citation>
    <scope>NUCLEOTIDE SEQUENCE [LARGE SCALE GENOMIC DNA]</scope>
    <source>
        <strain evidence="2 3">10D</strain>
    </source>
</reference>
<dbReference type="AlphaFoldDB" id="M1UX44"/>
<dbReference type="EMBL" id="AP006501">
    <property type="protein sequence ID" value="BAM82951.1"/>
    <property type="molecule type" value="Genomic_DNA"/>
</dbReference>
<dbReference type="RefSeq" id="XP_005538987.1">
    <property type="nucleotide sequence ID" value="XM_005538930.1"/>
</dbReference>
<dbReference type="Gramene" id="CMS380CT">
    <property type="protein sequence ID" value="CMS380CT"/>
    <property type="gene ID" value="CMS380C"/>
</dbReference>
<evidence type="ECO:0000313" key="2">
    <source>
        <dbReference type="EMBL" id="BAM82951.1"/>
    </source>
</evidence>
<keyword evidence="1" id="KW-0812">Transmembrane</keyword>
<reference evidence="2 3" key="1">
    <citation type="journal article" date="2004" name="Nature">
        <title>Genome sequence of the ultrasmall unicellular red alga Cyanidioschyzon merolae 10D.</title>
        <authorList>
            <person name="Matsuzaki M."/>
            <person name="Misumi O."/>
            <person name="Shin-i T."/>
            <person name="Maruyama S."/>
            <person name="Takahara M."/>
            <person name="Miyagishima S."/>
            <person name="Mori T."/>
            <person name="Nishida K."/>
            <person name="Yagisawa F."/>
            <person name="Nishida K."/>
            <person name="Yoshida Y."/>
            <person name="Nishimura Y."/>
            <person name="Nakao S."/>
            <person name="Kobayashi T."/>
            <person name="Momoyama Y."/>
            <person name="Higashiyama T."/>
            <person name="Minoda A."/>
            <person name="Sano M."/>
            <person name="Nomoto H."/>
            <person name="Oishi K."/>
            <person name="Hayashi H."/>
            <person name="Ohta F."/>
            <person name="Nishizaka S."/>
            <person name="Haga S."/>
            <person name="Miura S."/>
            <person name="Morishita T."/>
            <person name="Kabeya Y."/>
            <person name="Terasawa K."/>
            <person name="Suzuki Y."/>
            <person name="Ishii Y."/>
            <person name="Asakawa S."/>
            <person name="Takano H."/>
            <person name="Ohta N."/>
            <person name="Kuroiwa H."/>
            <person name="Tanaka K."/>
            <person name="Shimizu N."/>
            <person name="Sugano S."/>
            <person name="Sato N."/>
            <person name="Nozaki H."/>
            <person name="Ogasawara N."/>
            <person name="Kohara Y."/>
            <person name="Kuroiwa T."/>
        </authorList>
    </citation>
    <scope>NUCLEOTIDE SEQUENCE [LARGE SCALE GENOMIC DNA]</scope>
    <source>
        <strain evidence="2 3">10D</strain>
    </source>
</reference>
<dbReference type="KEGG" id="cme:CYME_CMS380C"/>
<keyword evidence="1" id="KW-0472">Membrane</keyword>
<dbReference type="GeneID" id="16997344"/>
<feature type="transmembrane region" description="Helical" evidence="1">
    <location>
        <begin position="12"/>
        <end position="31"/>
    </location>
</feature>
<gene>
    <name evidence="2" type="ORF">CYME_CMS380C</name>
</gene>